<dbReference type="SUPFAM" id="SSF48726">
    <property type="entry name" value="Immunoglobulin"/>
    <property type="match status" value="3"/>
</dbReference>
<dbReference type="Pfam" id="PF13895">
    <property type="entry name" value="Ig_2"/>
    <property type="match status" value="1"/>
</dbReference>
<feature type="chain" id="PRO_5014146524" evidence="1">
    <location>
        <begin position="30"/>
        <end position="354"/>
    </location>
</feature>
<feature type="signal peptide" evidence="1">
    <location>
        <begin position="1"/>
        <end position="29"/>
    </location>
</feature>
<dbReference type="PANTHER" id="PTHR46484:SF8">
    <property type="entry name" value="B-CELL RECEPTOR CD22-LIKE-RELATED"/>
    <property type="match status" value="1"/>
</dbReference>
<evidence type="ECO:0000313" key="3">
    <source>
        <dbReference type="Proteomes" id="UP000192220"/>
    </source>
</evidence>
<accession>A0A2I4CPU5</accession>
<dbReference type="KEGG" id="alim:106530839"/>
<dbReference type="InterPro" id="IPR013783">
    <property type="entry name" value="Ig-like_fold"/>
</dbReference>
<protein>
    <submittedName>
        <fullName evidence="4">Sialic acid-binding Ig-like lectin 14</fullName>
    </submittedName>
</protein>
<proteinExistence type="predicted"/>
<dbReference type="InParanoid" id="A0A2I4CPU5"/>
<sequence length="354" mass="38586">MQSESVMAALSVLTVNMLLSLFFPAAVSADLADCGTTKPLLHITAPGRMEALSGSCLQIPCTYDSTDTSYDSNKPIYGVWRKGFWNKNTIFHSDGSVKIYPLNITGDLKKKNCTTLFLDLNTTYSDKYFFRIESKKFKASACADSVQITVKDSAWSPSINISGDVKDLKEKESVSISCSAWTPCPLSPPELTWSLQQDSQRQTETNPDGTFTSKIQENMTLSDTHDGSNITCSVRYPVDGGKRNKTAETNLTLSVSYAPKDTSASISPSGLVSAGSWVELSCSSRAKPPVRTFTWFRNCTGGPVNVSEGHVYNFSVTEGGKFYCVAVNNLGNQTSSVISLKVKNKNLIWMGILA</sequence>
<dbReference type="PROSITE" id="PS50835">
    <property type="entry name" value="IG_LIKE"/>
    <property type="match status" value="2"/>
</dbReference>
<evidence type="ECO:0000259" key="2">
    <source>
        <dbReference type="PROSITE" id="PS50835"/>
    </source>
</evidence>
<keyword evidence="1" id="KW-0732">Signal</keyword>
<organism evidence="3 4">
    <name type="scientific">Austrofundulus limnaeus</name>
    <name type="common">Annual killifish</name>
    <dbReference type="NCBI Taxonomy" id="52670"/>
    <lineage>
        <taxon>Eukaryota</taxon>
        <taxon>Metazoa</taxon>
        <taxon>Chordata</taxon>
        <taxon>Craniata</taxon>
        <taxon>Vertebrata</taxon>
        <taxon>Euteleostomi</taxon>
        <taxon>Actinopterygii</taxon>
        <taxon>Neopterygii</taxon>
        <taxon>Teleostei</taxon>
        <taxon>Neoteleostei</taxon>
        <taxon>Acanthomorphata</taxon>
        <taxon>Ovalentaria</taxon>
        <taxon>Atherinomorphae</taxon>
        <taxon>Cyprinodontiformes</taxon>
        <taxon>Rivulidae</taxon>
        <taxon>Austrofundulus</taxon>
    </lineage>
</organism>
<dbReference type="Proteomes" id="UP000192220">
    <property type="component" value="Unplaced"/>
</dbReference>
<feature type="domain" description="Ig-like" evidence="2">
    <location>
        <begin position="157"/>
        <end position="252"/>
    </location>
</feature>
<gene>
    <name evidence="4" type="primary">LOC106530839</name>
</gene>
<dbReference type="InterPro" id="IPR036179">
    <property type="entry name" value="Ig-like_dom_sf"/>
</dbReference>
<reference evidence="4" key="1">
    <citation type="submission" date="2025-08" db="UniProtKB">
        <authorList>
            <consortium name="RefSeq"/>
        </authorList>
    </citation>
    <scope>IDENTIFICATION</scope>
</reference>
<dbReference type="Gene3D" id="2.60.40.10">
    <property type="entry name" value="Immunoglobulins"/>
    <property type="match status" value="3"/>
</dbReference>
<dbReference type="AlphaFoldDB" id="A0A2I4CPU5"/>
<dbReference type="RefSeq" id="XP_013882001.1">
    <property type="nucleotide sequence ID" value="XM_014026547.1"/>
</dbReference>
<dbReference type="SMART" id="SM00409">
    <property type="entry name" value="IG"/>
    <property type="match status" value="3"/>
</dbReference>
<evidence type="ECO:0000313" key="4">
    <source>
        <dbReference type="RefSeq" id="XP_013882001.1"/>
    </source>
</evidence>
<dbReference type="PANTHER" id="PTHR46484">
    <property type="entry name" value="SI:CH211-171H4.5-RELATED"/>
    <property type="match status" value="1"/>
</dbReference>
<dbReference type="InterPro" id="IPR007110">
    <property type="entry name" value="Ig-like_dom"/>
</dbReference>
<keyword evidence="3" id="KW-1185">Reference proteome</keyword>
<feature type="non-terminal residue" evidence="4">
    <location>
        <position position="354"/>
    </location>
</feature>
<evidence type="ECO:0000256" key="1">
    <source>
        <dbReference type="SAM" id="SignalP"/>
    </source>
</evidence>
<feature type="domain" description="Ig-like" evidence="2">
    <location>
        <begin position="259"/>
        <end position="339"/>
    </location>
</feature>
<name>A0A2I4CPU5_AUSLI</name>
<dbReference type="GeneID" id="106530839"/>
<dbReference type="OrthoDB" id="6250964at2759"/>
<dbReference type="InterPro" id="IPR003599">
    <property type="entry name" value="Ig_sub"/>
</dbReference>